<comment type="caution">
    <text evidence="1">The sequence shown here is derived from an EMBL/GenBank/DDBJ whole genome shotgun (WGS) entry which is preliminary data.</text>
</comment>
<proteinExistence type="predicted"/>
<accession>A0ABR2IDM6</accession>
<evidence type="ECO:0000313" key="1">
    <source>
        <dbReference type="EMBL" id="KAK8860749.1"/>
    </source>
</evidence>
<dbReference type="Proteomes" id="UP001470230">
    <property type="component" value="Unassembled WGS sequence"/>
</dbReference>
<keyword evidence="2" id="KW-1185">Reference proteome</keyword>
<reference evidence="1 2" key="1">
    <citation type="submission" date="2024-04" db="EMBL/GenBank/DDBJ databases">
        <title>Tritrichomonas musculus Genome.</title>
        <authorList>
            <person name="Alves-Ferreira E."/>
            <person name="Grigg M."/>
            <person name="Lorenzi H."/>
            <person name="Galac M."/>
        </authorList>
    </citation>
    <scope>NUCLEOTIDE SEQUENCE [LARGE SCALE GENOMIC DNA]</scope>
    <source>
        <strain evidence="1 2">EAF2021</strain>
    </source>
</reference>
<evidence type="ECO:0000313" key="2">
    <source>
        <dbReference type="Proteomes" id="UP001470230"/>
    </source>
</evidence>
<protein>
    <recommendedName>
        <fullName evidence="3">Initiator binding domain-containing protein</fullName>
    </recommendedName>
</protein>
<evidence type="ECO:0008006" key="3">
    <source>
        <dbReference type="Google" id="ProtNLM"/>
    </source>
</evidence>
<sequence length="220" mass="24882">MEHDIFRSSPLANTGNRTSEILQNEFMRLRRNQQKTQTDSKITDDLNFIAKYVNNNVSSPVPILKSLGILFFGRTAAFNLSILPALIICCRAKVMISLSKEGWTNVKSDQDTYLSSIIGYNQVKNWTVFNVPQKTNLSEYLEENQRLIATEHGFGLDHAPEEVLIGPGLPPQDILTEPHFPLVSIQYELALETKKVADFQPKKSQFSITDCTHFYVDAST</sequence>
<dbReference type="EMBL" id="JAPFFF010000018">
    <property type="protein sequence ID" value="KAK8860749.1"/>
    <property type="molecule type" value="Genomic_DNA"/>
</dbReference>
<organism evidence="1 2">
    <name type="scientific">Tritrichomonas musculus</name>
    <dbReference type="NCBI Taxonomy" id="1915356"/>
    <lineage>
        <taxon>Eukaryota</taxon>
        <taxon>Metamonada</taxon>
        <taxon>Parabasalia</taxon>
        <taxon>Tritrichomonadida</taxon>
        <taxon>Tritrichomonadidae</taxon>
        <taxon>Tritrichomonas</taxon>
    </lineage>
</organism>
<name>A0ABR2IDM6_9EUKA</name>
<gene>
    <name evidence="1" type="ORF">M9Y10_012414</name>
</gene>